<evidence type="ECO:0000256" key="9">
    <source>
        <dbReference type="ARBA" id="ARBA00056419"/>
    </source>
</evidence>
<dbReference type="EMBL" id="JADBJN010000003">
    <property type="protein sequence ID" value="KAG5673833.1"/>
    <property type="molecule type" value="Genomic_DNA"/>
</dbReference>
<dbReference type="GO" id="GO:0005938">
    <property type="term" value="C:cell cortex"/>
    <property type="evidence" value="ECO:0007669"/>
    <property type="project" value="UniProtKB-SubCell"/>
</dbReference>
<dbReference type="GO" id="GO:0030016">
    <property type="term" value="C:myofibril"/>
    <property type="evidence" value="ECO:0007669"/>
    <property type="project" value="TreeGrafter"/>
</dbReference>
<dbReference type="GO" id="GO:0051015">
    <property type="term" value="F:actin filament binding"/>
    <property type="evidence" value="ECO:0007669"/>
    <property type="project" value="TreeGrafter"/>
</dbReference>
<dbReference type="Gene3D" id="3.40.20.10">
    <property type="entry name" value="Severin"/>
    <property type="match status" value="2"/>
</dbReference>
<dbReference type="GO" id="GO:0051016">
    <property type="term" value="P:barbed-end actin filament capping"/>
    <property type="evidence" value="ECO:0007669"/>
    <property type="project" value="TreeGrafter"/>
</dbReference>
<dbReference type="GO" id="GO:0010591">
    <property type="term" value="P:regulation of lamellipodium assembly"/>
    <property type="evidence" value="ECO:0007669"/>
    <property type="project" value="TreeGrafter"/>
</dbReference>
<feature type="domain" description="ADF-H" evidence="11">
    <location>
        <begin position="176"/>
        <end position="313"/>
    </location>
</feature>
<dbReference type="FunFam" id="3.40.20.10:FF:000042">
    <property type="entry name" value="Actin depolymerizing protein"/>
    <property type="match status" value="1"/>
</dbReference>
<evidence type="ECO:0000256" key="7">
    <source>
        <dbReference type="ARBA" id="ARBA00023212"/>
    </source>
</evidence>
<evidence type="ECO:0000256" key="8">
    <source>
        <dbReference type="ARBA" id="ARBA00038532"/>
    </source>
</evidence>
<protein>
    <recommendedName>
        <fullName evidence="10">Twinfilin</fullName>
    </recommendedName>
</protein>
<dbReference type="GO" id="GO:0003785">
    <property type="term" value="F:actin monomer binding"/>
    <property type="evidence" value="ECO:0007669"/>
    <property type="project" value="TreeGrafter"/>
</dbReference>
<sequence>MSHRTGITCNSELLKFFAKCKNGKTRLIKVSIENEELVLVAHKDVKYDWKQDFNRNISKEIIEEDVPCYLIYRLDDKTSEGYAWMLISWVPDTATTRQKMIYASTKLTLKQQFGSSQLKEEYHATTLDEMSFEGYMKNKAFMQAPTPLTRGEEEMRELKRSENKAEIGIDARHQTMSGIVCPITEAANQAIKDMLRGAYNYLQFQIDLEKEEINISKADNIEVVKLSSQLPNDHARFHIYLFKHSYESDFLESYVFIYSMPGYSCSVKERMMYSSCKAPFLDHIHSLGIDFAKKLEVDDPSELFEENLIEELHPKKLLHKTQFAKPLPPSKRGPRRLIK</sequence>
<evidence type="ECO:0000256" key="6">
    <source>
        <dbReference type="ARBA" id="ARBA00023203"/>
    </source>
</evidence>
<keyword evidence="13" id="KW-1185">Reference proteome</keyword>
<evidence type="ECO:0000256" key="1">
    <source>
        <dbReference type="ARBA" id="ARBA00004245"/>
    </source>
</evidence>
<organism evidence="12 13">
    <name type="scientific">Polypedilum vanderplanki</name>
    <name type="common">Sleeping chironomid midge</name>
    <dbReference type="NCBI Taxonomy" id="319348"/>
    <lineage>
        <taxon>Eukaryota</taxon>
        <taxon>Metazoa</taxon>
        <taxon>Ecdysozoa</taxon>
        <taxon>Arthropoda</taxon>
        <taxon>Hexapoda</taxon>
        <taxon>Insecta</taxon>
        <taxon>Pterygota</taxon>
        <taxon>Neoptera</taxon>
        <taxon>Endopterygota</taxon>
        <taxon>Diptera</taxon>
        <taxon>Nematocera</taxon>
        <taxon>Chironomoidea</taxon>
        <taxon>Chironomidae</taxon>
        <taxon>Chironominae</taxon>
        <taxon>Polypedilum</taxon>
        <taxon>Polypedilum</taxon>
    </lineage>
</organism>
<keyword evidence="6" id="KW-0009">Actin-binding</keyword>
<dbReference type="OrthoDB" id="10006997at2759"/>
<dbReference type="InterPro" id="IPR002108">
    <property type="entry name" value="ADF-H"/>
</dbReference>
<dbReference type="GO" id="GO:0030042">
    <property type="term" value="P:actin filament depolymerization"/>
    <property type="evidence" value="ECO:0007669"/>
    <property type="project" value="TreeGrafter"/>
</dbReference>
<dbReference type="GO" id="GO:0010976">
    <property type="term" value="P:positive regulation of neuron projection development"/>
    <property type="evidence" value="ECO:0007669"/>
    <property type="project" value="TreeGrafter"/>
</dbReference>
<proteinExistence type="inferred from homology"/>
<dbReference type="GO" id="GO:0005884">
    <property type="term" value="C:actin filament"/>
    <property type="evidence" value="ECO:0007669"/>
    <property type="project" value="TreeGrafter"/>
</dbReference>
<dbReference type="CDD" id="cd11285">
    <property type="entry name" value="ADF_Twf-N_like"/>
    <property type="match status" value="1"/>
</dbReference>
<evidence type="ECO:0000313" key="13">
    <source>
        <dbReference type="Proteomes" id="UP001107558"/>
    </source>
</evidence>
<evidence type="ECO:0000313" key="12">
    <source>
        <dbReference type="EMBL" id="KAG5673833.1"/>
    </source>
</evidence>
<accession>A0A9J6BV93</accession>
<dbReference type="CDD" id="cd11284">
    <property type="entry name" value="ADF_Twf-C_like"/>
    <property type="match status" value="1"/>
</dbReference>
<evidence type="ECO:0000256" key="2">
    <source>
        <dbReference type="ARBA" id="ARBA00004544"/>
    </source>
</evidence>
<keyword evidence="7" id="KW-0206">Cytoskeleton</keyword>
<keyword evidence="5" id="KW-0677">Repeat</keyword>
<evidence type="ECO:0000256" key="4">
    <source>
        <dbReference type="ARBA" id="ARBA00022490"/>
    </source>
</evidence>
<dbReference type="SMART" id="SM00102">
    <property type="entry name" value="ADF"/>
    <property type="match status" value="2"/>
</dbReference>
<comment type="subunit">
    <text evidence="8">Interacts with G-actin; ADP-actin form.</text>
</comment>
<evidence type="ECO:0000259" key="11">
    <source>
        <dbReference type="PROSITE" id="PS51263"/>
    </source>
</evidence>
<dbReference type="Proteomes" id="UP001107558">
    <property type="component" value="Chromosome 3"/>
</dbReference>
<dbReference type="SUPFAM" id="SSF55753">
    <property type="entry name" value="Actin depolymerizing proteins"/>
    <property type="match status" value="2"/>
</dbReference>
<comment type="similarity">
    <text evidence="3">Belongs to the actin-binding proteins ADF family. Twinfilin subfamily.</text>
</comment>
<feature type="domain" description="ADF-H" evidence="11">
    <location>
        <begin position="4"/>
        <end position="140"/>
    </location>
</feature>
<dbReference type="PANTHER" id="PTHR13759:SF1">
    <property type="entry name" value="TWINFILIN"/>
    <property type="match status" value="1"/>
</dbReference>
<comment type="function">
    <text evidence="9">Actin-binding protein involved in motile and morphological processes. Inhibits actin polymerization, likely by sequestering G-actin.</text>
</comment>
<comment type="caution">
    <text evidence="12">The sequence shown here is derived from an EMBL/GenBank/DDBJ whole genome shotgun (WGS) entry which is preliminary data.</text>
</comment>
<evidence type="ECO:0000256" key="3">
    <source>
        <dbReference type="ARBA" id="ARBA00009557"/>
    </source>
</evidence>
<evidence type="ECO:0000256" key="5">
    <source>
        <dbReference type="ARBA" id="ARBA00022737"/>
    </source>
</evidence>
<gene>
    <name evidence="12" type="ORF">PVAND_003847</name>
</gene>
<dbReference type="PROSITE" id="PS51263">
    <property type="entry name" value="ADF_H"/>
    <property type="match status" value="2"/>
</dbReference>
<dbReference type="FunFam" id="3.40.20.10:FF:000007">
    <property type="entry name" value="Twinfilin-1 isoform 1"/>
    <property type="match status" value="1"/>
</dbReference>
<keyword evidence="4" id="KW-0963">Cytoplasm</keyword>
<name>A0A9J6BV93_POLVA</name>
<evidence type="ECO:0000256" key="10">
    <source>
        <dbReference type="ARBA" id="ARBA00069496"/>
    </source>
</evidence>
<reference evidence="12" key="1">
    <citation type="submission" date="2021-03" db="EMBL/GenBank/DDBJ databases">
        <title>Chromosome level genome of the anhydrobiotic midge Polypedilum vanderplanki.</title>
        <authorList>
            <person name="Yoshida Y."/>
            <person name="Kikawada T."/>
            <person name="Gusev O."/>
        </authorList>
    </citation>
    <scope>NUCLEOTIDE SEQUENCE</scope>
    <source>
        <strain evidence="12">NIAS01</strain>
        <tissue evidence="12">Whole body or cell culture</tissue>
    </source>
</reference>
<dbReference type="AlphaFoldDB" id="A0A9J6BV93"/>
<dbReference type="PANTHER" id="PTHR13759">
    <property type="entry name" value="TWINFILIN"/>
    <property type="match status" value="1"/>
</dbReference>
<dbReference type="InterPro" id="IPR028458">
    <property type="entry name" value="Twinfilin"/>
</dbReference>
<dbReference type="InterPro" id="IPR029006">
    <property type="entry name" value="ADF-H/Gelsolin-like_dom_sf"/>
</dbReference>
<dbReference type="Pfam" id="PF00241">
    <property type="entry name" value="Cofilin_ADF"/>
    <property type="match status" value="2"/>
</dbReference>
<comment type="subcellular location">
    <subcellularLocation>
        <location evidence="2">Cytoplasm</location>
        <location evidence="2">Cell cortex</location>
    </subcellularLocation>
    <subcellularLocation>
        <location evidence="1">Cytoplasm</location>
        <location evidence="1">Cytoskeleton</location>
    </subcellularLocation>
</comment>